<comment type="subcellular location">
    <subcellularLocation>
        <location evidence="2">Cytoplasmic vesicle</location>
    </subcellularLocation>
    <subcellularLocation>
        <location evidence="1">Early endosome</location>
    </subcellularLocation>
    <subcellularLocation>
        <location evidence="3">Late endosome</location>
    </subcellularLocation>
</comment>
<proteinExistence type="predicted"/>
<evidence type="ECO:0000256" key="5">
    <source>
        <dbReference type="ARBA" id="ARBA00023329"/>
    </source>
</evidence>
<evidence type="ECO:0000256" key="4">
    <source>
        <dbReference type="ARBA" id="ARBA00022753"/>
    </source>
</evidence>
<dbReference type="GO" id="GO:0005770">
    <property type="term" value="C:late endosome"/>
    <property type="evidence" value="ECO:0007669"/>
    <property type="project" value="UniProtKB-SubCell"/>
</dbReference>
<evidence type="ECO:0000256" key="1">
    <source>
        <dbReference type="ARBA" id="ARBA00004412"/>
    </source>
</evidence>
<name>A0A368FWA0_ANCCA</name>
<dbReference type="Gene3D" id="1.10.150.780">
    <property type="entry name" value="Vps16, C-terminal region"/>
    <property type="match status" value="1"/>
</dbReference>
<evidence type="ECO:0000256" key="2">
    <source>
        <dbReference type="ARBA" id="ARBA00004541"/>
    </source>
</evidence>
<evidence type="ECO:0008006" key="8">
    <source>
        <dbReference type="Google" id="ProtNLM"/>
    </source>
</evidence>
<keyword evidence="4" id="KW-0967">Endosome</keyword>
<evidence type="ECO:0000313" key="7">
    <source>
        <dbReference type="Proteomes" id="UP000252519"/>
    </source>
</evidence>
<evidence type="ECO:0000313" key="6">
    <source>
        <dbReference type="EMBL" id="RCN35259.1"/>
    </source>
</evidence>
<gene>
    <name evidence="6" type="ORF">ANCCAN_18885</name>
</gene>
<dbReference type="OrthoDB" id="9977282at2759"/>
<keyword evidence="5" id="KW-0968">Cytoplasmic vesicle</keyword>
<dbReference type="GO" id="GO:0006886">
    <property type="term" value="P:intracellular protein transport"/>
    <property type="evidence" value="ECO:0007669"/>
    <property type="project" value="TreeGrafter"/>
</dbReference>
<dbReference type="EMBL" id="JOJR01000683">
    <property type="protein sequence ID" value="RCN35259.1"/>
    <property type="molecule type" value="Genomic_DNA"/>
</dbReference>
<dbReference type="GO" id="GO:0005769">
    <property type="term" value="C:early endosome"/>
    <property type="evidence" value="ECO:0007669"/>
    <property type="project" value="UniProtKB-SubCell"/>
</dbReference>
<dbReference type="STRING" id="29170.A0A368FWA0"/>
<organism evidence="6 7">
    <name type="scientific">Ancylostoma caninum</name>
    <name type="common">Dog hookworm</name>
    <dbReference type="NCBI Taxonomy" id="29170"/>
    <lineage>
        <taxon>Eukaryota</taxon>
        <taxon>Metazoa</taxon>
        <taxon>Ecdysozoa</taxon>
        <taxon>Nematoda</taxon>
        <taxon>Chromadorea</taxon>
        <taxon>Rhabditida</taxon>
        <taxon>Rhabditina</taxon>
        <taxon>Rhabditomorpha</taxon>
        <taxon>Strongyloidea</taxon>
        <taxon>Ancylostomatidae</taxon>
        <taxon>Ancylostomatinae</taxon>
        <taxon>Ancylostoma</taxon>
    </lineage>
</organism>
<accession>A0A368FWA0</accession>
<dbReference type="GO" id="GO:0007034">
    <property type="term" value="P:vacuolar transport"/>
    <property type="evidence" value="ECO:0007669"/>
    <property type="project" value="TreeGrafter"/>
</dbReference>
<sequence length="296" mass="33155">MDSLFRDILLRKPQAAEEYIAYLKITRDYDELTTTLFALGRNADAAMVEFSAAIRHQVAEQKVQALKKCVRSGFSDPLLVSEAGVVSDYISLLERQIPINVADDQSRNAIFTAFPKNASLVGKSAIATYYYCCLYHYDDPLHALANPGSVRDSFRITDKEAVWTSVSALAKQSRWPDVERVLQPKSLLGALQNRAALNSPKLSCPFSWQNLFHILHSSSTAPPKDLSCRILRAVNDADMRLKLAEKYDVCEIVIECLVAQRDRLRLSKYASKLTPHTPDAYKALAALNNTGTKWKN</sequence>
<comment type="caution">
    <text evidence="6">The sequence shown here is derived from an EMBL/GenBank/DDBJ whole genome shotgun (WGS) entry which is preliminary data.</text>
</comment>
<dbReference type="AlphaFoldDB" id="A0A368FWA0"/>
<keyword evidence="7" id="KW-1185">Reference proteome</keyword>
<dbReference type="PANTHER" id="PTHR13364:SF6">
    <property type="entry name" value="SPERMATOGENESIS-DEFECTIVE PROTEIN 39 HOMOLOG"/>
    <property type="match status" value="1"/>
</dbReference>
<dbReference type="InterPro" id="IPR040057">
    <property type="entry name" value="Spe-39"/>
</dbReference>
<dbReference type="PANTHER" id="PTHR13364">
    <property type="entry name" value="DEFECTIVE SPERMATOGENESIS PROTEIN 39"/>
    <property type="match status" value="1"/>
</dbReference>
<reference evidence="6 7" key="1">
    <citation type="submission" date="2014-10" db="EMBL/GenBank/DDBJ databases">
        <title>Draft genome of the hookworm Ancylostoma caninum.</title>
        <authorList>
            <person name="Mitreva M."/>
        </authorList>
    </citation>
    <scope>NUCLEOTIDE SEQUENCE [LARGE SCALE GENOMIC DNA]</scope>
    <source>
        <strain evidence="6 7">Baltimore</strain>
    </source>
</reference>
<dbReference type="Proteomes" id="UP000252519">
    <property type="component" value="Unassembled WGS sequence"/>
</dbReference>
<protein>
    <recommendedName>
        <fullName evidence="8">Vps16 C-terminal domain-containing protein</fullName>
    </recommendedName>
</protein>
<dbReference type="InterPro" id="IPR038132">
    <property type="entry name" value="Vps16_C_sf"/>
</dbReference>
<evidence type="ECO:0000256" key="3">
    <source>
        <dbReference type="ARBA" id="ARBA00004603"/>
    </source>
</evidence>